<evidence type="ECO:0008006" key="3">
    <source>
        <dbReference type="Google" id="ProtNLM"/>
    </source>
</evidence>
<comment type="caution">
    <text evidence="1">The sequence shown here is derived from an EMBL/GenBank/DDBJ whole genome shotgun (WGS) entry which is preliminary data.</text>
</comment>
<organism evidence="1 2">
    <name type="scientific">Candidatus Roizmanbacteria bacterium RIFCSPLOWO2_01_FULL_35_13</name>
    <dbReference type="NCBI Taxonomy" id="1802055"/>
    <lineage>
        <taxon>Bacteria</taxon>
        <taxon>Candidatus Roizmaniibacteriota</taxon>
    </lineage>
</organism>
<gene>
    <name evidence="1" type="ORF">A3A74_08040</name>
</gene>
<proteinExistence type="predicted"/>
<dbReference type="STRING" id="1802055.A3A74_08040"/>
<sequence>MKIQKINYLFNKDLFNSFAAHPLQSWKWSEPKKKTEIGTLRMISEYQIFDKWLNDRKGRRLFSEGIKQYCKVITSISKTIAIQKEINKLFPEVEKNL</sequence>
<evidence type="ECO:0000313" key="1">
    <source>
        <dbReference type="EMBL" id="OGK42375.1"/>
    </source>
</evidence>
<name>A0A1F7IGA0_9BACT</name>
<dbReference type="AlphaFoldDB" id="A0A1F7IGA0"/>
<dbReference type="Proteomes" id="UP000179270">
    <property type="component" value="Unassembled WGS sequence"/>
</dbReference>
<accession>A0A1F7IGA0</accession>
<dbReference type="EMBL" id="MGAF01000008">
    <property type="protein sequence ID" value="OGK42375.1"/>
    <property type="molecule type" value="Genomic_DNA"/>
</dbReference>
<evidence type="ECO:0000313" key="2">
    <source>
        <dbReference type="Proteomes" id="UP000179270"/>
    </source>
</evidence>
<reference evidence="1 2" key="1">
    <citation type="journal article" date="2016" name="Nat. Commun.">
        <title>Thousands of microbial genomes shed light on interconnected biogeochemical processes in an aquifer system.</title>
        <authorList>
            <person name="Anantharaman K."/>
            <person name="Brown C.T."/>
            <person name="Hug L.A."/>
            <person name="Sharon I."/>
            <person name="Castelle C.J."/>
            <person name="Probst A.J."/>
            <person name="Thomas B.C."/>
            <person name="Singh A."/>
            <person name="Wilkins M.J."/>
            <person name="Karaoz U."/>
            <person name="Brodie E.L."/>
            <person name="Williams K.H."/>
            <person name="Hubbard S.S."/>
            <person name="Banfield J.F."/>
        </authorList>
    </citation>
    <scope>NUCLEOTIDE SEQUENCE [LARGE SCALE GENOMIC DNA]</scope>
</reference>
<protein>
    <recommendedName>
        <fullName evidence="3">Type ISP restriction-modification enzyme LLaBIII C-terminal specificity domain-containing protein</fullName>
    </recommendedName>
</protein>